<name>A0A2N3N8X4_9PEZI</name>
<feature type="domain" description="Enoyl reductase (ER)" evidence="1">
    <location>
        <begin position="16"/>
        <end position="351"/>
    </location>
</feature>
<dbReference type="InterPro" id="IPR011032">
    <property type="entry name" value="GroES-like_sf"/>
</dbReference>
<dbReference type="SMART" id="SM00829">
    <property type="entry name" value="PKS_ER"/>
    <property type="match status" value="1"/>
</dbReference>
<dbReference type="Pfam" id="PF08240">
    <property type="entry name" value="ADH_N"/>
    <property type="match status" value="1"/>
</dbReference>
<dbReference type="AlphaFoldDB" id="A0A2N3N8X4"/>
<comment type="caution">
    <text evidence="2">The sequence shown here is derived from an EMBL/GenBank/DDBJ whole genome shotgun (WGS) entry which is preliminary data.</text>
</comment>
<dbReference type="Gene3D" id="3.40.50.720">
    <property type="entry name" value="NAD(P)-binding Rossmann-like Domain"/>
    <property type="match status" value="1"/>
</dbReference>
<dbReference type="GO" id="GO:0016491">
    <property type="term" value="F:oxidoreductase activity"/>
    <property type="evidence" value="ECO:0007669"/>
    <property type="project" value="InterPro"/>
</dbReference>
<gene>
    <name evidence="2" type="ORF">jhhlp_003504</name>
</gene>
<dbReference type="InParanoid" id="A0A2N3N8X4"/>
<dbReference type="PANTHER" id="PTHR45033:SF3">
    <property type="entry name" value="DEHYDROGENASE, PUTATIVE (AFU_ORTHOLOGUE AFUA_2G13270)-RELATED"/>
    <property type="match status" value="1"/>
</dbReference>
<dbReference type="EMBL" id="NLAX01000010">
    <property type="protein sequence ID" value="PKS08891.1"/>
    <property type="molecule type" value="Genomic_DNA"/>
</dbReference>
<dbReference type="InterPro" id="IPR013154">
    <property type="entry name" value="ADH-like_N"/>
</dbReference>
<evidence type="ECO:0000259" key="1">
    <source>
        <dbReference type="SMART" id="SM00829"/>
    </source>
</evidence>
<protein>
    <recommendedName>
        <fullName evidence="1">Enoyl reductase (ER) domain-containing protein</fullName>
    </recommendedName>
</protein>
<dbReference type="InterPro" id="IPR052711">
    <property type="entry name" value="Zinc_ADH-like"/>
</dbReference>
<reference evidence="2 3" key="1">
    <citation type="journal article" date="2017" name="G3 (Bethesda)">
        <title>First Draft Genome Sequence of the Pathogenic Fungus Lomentospora prolificans (Formerly Scedosporium prolificans).</title>
        <authorList>
            <person name="Luo R."/>
            <person name="Zimin A."/>
            <person name="Workman R."/>
            <person name="Fan Y."/>
            <person name="Pertea G."/>
            <person name="Grossman N."/>
            <person name="Wear M.P."/>
            <person name="Jia B."/>
            <person name="Miller H."/>
            <person name="Casadevall A."/>
            <person name="Timp W."/>
            <person name="Zhang S.X."/>
            <person name="Salzberg S.L."/>
        </authorList>
    </citation>
    <scope>NUCLEOTIDE SEQUENCE [LARGE SCALE GENOMIC DNA]</scope>
    <source>
        <strain evidence="2 3">JHH-5317</strain>
    </source>
</reference>
<evidence type="ECO:0000313" key="2">
    <source>
        <dbReference type="EMBL" id="PKS08891.1"/>
    </source>
</evidence>
<dbReference type="STRING" id="41688.A0A2N3N8X4"/>
<dbReference type="FunFam" id="3.40.50.720:FF:000481">
    <property type="entry name" value="Alcohol dehydrogenase, variant"/>
    <property type="match status" value="1"/>
</dbReference>
<dbReference type="Pfam" id="PF00107">
    <property type="entry name" value="ADH_zinc_N"/>
    <property type="match status" value="1"/>
</dbReference>
<organism evidence="2 3">
    <name type="scientific">Lomentospora prolificans</name>
    <dbReference type="NCBI Taxonomy" id="41688"/>
    <lineage>
        <taxon>Eukaryota</taxon>
        <taxon>Fungi</taxon>
        <taxon>Dikarya</taxon>
        <taxon>Ascomycota</taxon>
        <taxon>Pezizomycotina</taxon>
        <taxon>Sordariomycetes</taxon>
        <taxon>Hypocreomycetidae</taxon>
        <taxon>Microascales</taxon>
        <taxon>Microascaceae</taxon>
        <taxon>Lomentospora</taxon>
    </lineage>
</organism>
<accession>A0A2N3N8X4</accession>
<dbReference type="SUPFAM" id="SSF50129">
    <property type="entry name" value="GroES-like"/>
    <property type="match status" value="1"/>
</dbReference>
<keyword evidence="3" id="KW-1185">Reference proteome</keyword>
<dbReference type="VEuPathDB" id="FungiDB:jhhlp_003504"/>
<evidence type="ECO:0000313" key="3">
    <source>
        <dbReference type="Proteomes" id="UP000233524"/>
    </source>
</evidence>
<dbReference type="Proteomes" id="UP000233524">
    <property type="component" value="Unassembled WGS sequence"/>
</dbReference>
<dbReference type="OrthoDB" id="449487at2759"/>
<dbReference type="InterPro" id="IPR036291">
    <property type="entry name" value="NAD(P)-bd_dom_sf"/>
</dbReference>
<dbReference type="Gene3D" id="3.90.180.10">
    <property type="entry name" value="Medium-chain alcohol dehydrogenases, catalytic domain"/>
    <property type="match status" value="1"/>
</dbReference>
<sequence length="362" mass="38767">MPHALTIDKVEGKPGEVYYPLRLKEVPKPTPGPKEVLVRVNSVALNHRDHWIRKAQYAAISFTAPLFSDAFGTVVSVGDGSSRSDLINKPVLLSPSHGWISQPEGPEDPKKYAILGASQLSPVGMGQDYVVVPEDEVVLAPEHLTPAEGAALPLAGVTAWRALVTKTGNAERGRNILITGIGGGVALTALQFAVGKGCNVYVTSGSQEKIEAAKNLGAVGGVSYKADKWDKELLALLPRDRPFIDAVVDSAGGDIIRRATTFLKPGGVIAQYGMTTSPKMDWSMPAVLRNFELKGSTMGSRKEFLEMVDFVRTNKIKPVVSRVVKGLDNIEGIEGLFKDMAEGKQFGKLVLEVAPVGESSKL</sequence>
<dbReference type="PANTHER" id="PTHR45033">
    <property type="match status" value="1"/>
</dbReference>
<dbReference type="InterPro" id="IPR020843">
    <property type="entry name" value="ER"/>
</dbReference>
<proteinExistence type="predicted"/>
<dbReference type="SUPFAM" id="SSF51735">
    <property type="entry name" value="NAD(P)-binding Rossmann-fold domains"/>
    <property type="match status" value="1"/>
</dbReference>
<dbReference type="InterPro" id="IPR013149">
    <property type="entry name" value="ADH-like_C"/>
</dbReference>